<dbReference type="AlphaFoldDB" id="A0A7Y0DZH4"/>
<comment type="caution">
    <text evidence="6">The sequence shown here is derived from an EMBL/GenBank/DDBJ whole genome shotgun (WGS) entry which is preliminary data.</text>
</comment>
<dbReference type="CDD" id="cd18093">
    <property type="entry name" value="SpoU-like_TrmJ"/>
    <property type="match status" value="1"/>
</dbReference>
<protein>
    <submittedName>
        <fullName evidence="6">RNA methyltransferase</fullName>
    </submittedName>
</protein>
<dbReference type="InterPro" id="IPR029026">
    <property type="entry name" value="tRNA_m1G_MTases_N"/>
</dbReference>
<dbReference type="Gene3D" id="1.10.8.590">
    <property type="match status" value="1"/>
</dbReference>
<keyword evidence="3 6" id="KW-0808">Transferase</keyword>
<dbReference type="Proteomes" id="UP000539372">
    <property type="component" value="Unassembled WGS sequence"/>
</dbReference>
<dbReference type="PIRSF" id="PIRSF004808">
    <property type="entry name" value="LasT"/>
    <property type="match status" value="1"/>
</dbReference>
<evidence type="ECO:0000256" key="3">
    <source>
        <dbReference type="ARBA" id="ARBA00022679"/>
    </source>
</evidence>
<dbReference type="RefSeq" id="WP_169624742.1">
    <property type="nucleotide sequence ID" value="NZ_JABBNT010000002.1"/>
</dbReference>
<organism evidence="6 7">
    <name type="scientific">Pacificispira spongiicola</name>
    <dbReference type="NCBI Taxonomy" id="2729598"/>
    <lineage>
        <taxon>Bacteria</taxon>
        <taxon>Pseudomonadati</taxon>
        <taxon>Pseudomonadota</taxon>
        <taxon>Alphaproteobacteria</taxon>
        <taxon>Rhodospirillales</taxon>
        <taxon>Rhodospirillaceae</taxon>
        <taxon>Pacificispira</taxon>
    </lineage>
</organism>
<evidence type="ECO:0000313" key="7">
    <source>
        <dbReference type="Proteomes" id="UP000539372"/>
    </source>
</evidence>
<keyword evidence="2 6" id="KW-0489">Methyltransferase</keyword>
<dbReference type="PANTHER" id="PTHR42786:SF7">
    <property type="entry name" value="TRNA_RRNA METHYLTRANSFERASE SPOU TYPE DOMAIN-CONTAINING PROTEIN"/>
    <property type="match status" value="1"/>
</dbReference>
<feature type="domain" description="tRNA/rRNA methyltransferase SpoU type" evidence="5">
    <location>
        <begin position="5"/>
        <end position="156"/>
    </location>
</feature>
<dbReference type="GO" id="GO:0008173">
    <property type="term" value="F:RNA methyltransferase activity"/>
    <property type="evidence" value="ECO:0007669"/>
    <property type="project" value="InterPro"/>
</dbReference>
<dbReference type="InterPro" id="IPR004384">
    <property type="entry name" value="RNA_MeTrfase_TrmJ/LasT"/>
</dbReference>
<evidence type="ECO:0000256" key="1">
    <source>
        <dbReference type="ARBA" id="ARBA00007228"/>
    </source>
</evidence>
<dbReference type="Gene3D" id="3.40.1280.10">
    <property type="match status" value="1"/>
</dbReference>
<evidence type="ECO:0000313" key="6">
    <source>
        <dbReference type="EMBL" id="NMM44458.1"/>
    </source>
</evidence>
<reference evidence="6 7" key="1">
    <citation type="submission" date="2020-04" db="EMBL/GenBank/DDBJ databases">
        <title>Rhodospirillaceae bacterium KN72 isolated from deep sea.</title>
        <authorList>
            <person name="Zhang D.-C."/>
        </authorList>
    </citation>
    <scope>NUCLEOTIDE SEQUENCE [LARGE SCALE GENOMIC DNA]</scope>
    <source>
        <strain evidence="6 7">KN72</strain>
    </source>
</reference>
<dbReference type="GO" id="GO:0005829">
    <property type="term" value="C:cytosol"/>
    <property type="evidence" value="ECO:0007669"/>
    <property type="project" value="TreeGrafter"/>
</dbReference>
<keyword evidence="7" id="KW-1185">Reference proteome</keyword>
<accession>A0A7Y0DZH4</accession>
<dbReference type="InterPro" id="IPR029028">
    <property type="entry name" value="Alpha/beta_knot_MTases"/>
</dbReference>
<proteinExistence type="inferred from homology"/>
<dbReference type="GO" id="GO:0003723">
    <property type="term" value="F:RNA binding"/>
    <property type="evidence" value="ECO:0007669"/>
    <property type="project" value="InterPro"/>
</dbReference>
<gene>
    <name evidence="6" type="ORF">HH303_08200</name>
</gene>
<name>A0A7Y0DZH4_9PROT</name>
<keyword evidence="4" id="KW-0949">S-adenosyl-L-methionine</keyword>
<evidence type="ECO:0000256" key="2">
    <source>
        <dbReference type="ARBA" id="ARBA00022603"/>
    </source>
</evidence>
<dbReference type="GO" id="GO:0002128">
    <property type="term" value="P:tRNA nucleoside ribose methylation"/>
    <property type="evidence" value="ECO:0007669"/>
    <property type="project" value="TreeGrafter"/>
</dbReference>
<dbReference type="Pfam" id="PF00588">
    <property type="entry name" value="SpoU_methylase"/>
    <property type="match status" value="1"/>
</dbReference>
<comment type="similarity">
    <text evidence="1">Belongs to the class IV-like SAM-binding methyltransferase superfamily. RNA methyltransferase TrmH family.</text>
</comment>
<dbReference type="EMBL" id="JABBNT010000002">
    <property type="protein sequence ID" value="NMM44458.1"/>
    <property type="molecule type" value="Genomic_DNA"/>
</dbReference>
<dbReference type="InterPro" id="IPR001537">
    <property type="entry name" value="SpoU_MeTrfase"/>
</dbReference>
<evidence type="ECO:0000259" key="5">
    <source>
        <dbReference type="Pfam" id="PF00588"/>
    </source>
</evidence>
<dbReference type="SUPFAM" id="SSF75217">
    <property type="entry name" value="alpha/beta knot"/>
    <property type="match status" value="1"/>
</dbReference>
<dbReference type="PANTHER" id="PTHR42786">
    <property type="entry name" value="TRNA/RRNA METHYLTRANSFERASE"/>
    <property type="match status" value="1"/>
</dbReference>
<evidence type="ECO:0000256" key="4">
    <source>
        <dbReference type="ARBA" id="ARBA00022691"/>
    </source>
</evidence>
<sequence>MTGPVVVLVDPQMGENIGMCARAMLNCGLTEMRIVRPRDGWPNQKAIDASSGAVDVIENAALFDTVEEAVADLTRIYATTGRKREMVETVMTPRAAAADIRKRESTGTERCGVLFGGERSGLTTEDVALADVILRVPLNPDFKSLNLAQAVLLVGYEWFTAEDATPDSTVDIGDSRPATRNEIDIMIERLGRGLDDGGFFRSPDMRPTVMRNIRMLFQRSGLTDQDIRTVHGIVESLRRAGPEPRKGG</sequence>